<accession>A0A0D1ZC09</accession>
<keyword evidence="4" id="KW-1185">Reference proteome</keyword>
<dbReference type="Proteomes" id="UP000054302">
    <property type="component" value="Unassembled WGS sequence"/>
</dbReference>
<dbReference type="PANTHER" id="PTHR36182:SF2">
    <property type="entry name" value="LYTIC POLYSACCHARIDE MONOOXYGENASE"/>
    <property type="match status" value="1"/>
</dbReference>
<protein>
    <recommendedName>
        <fullName evidence="5">Chitin-binding type-4 domain-containing protein</fullName>
    </recommendedName>
</protein>
<evidence type="ECO:0000256" key="2">
    <source>
        <dbReference type="SAM" id="SignalP"/>
    </source>
</evidence>
<dbReference type="HOGENOM" id="CLU_032571_1_0_1"/>
<feature type="chain" id="PRO_5002237648" description="Chitin-binding type-4 domain-containing protein" evidence="2">
    <location>
        <begin position="20"/>
        <end position="450"/>
    </location>
</feature>
<keyword evidence="2" id="KW-0732">Signal</keyword>
<feature type="region of interest" description="Disordered" evidence="1">
    <location>
        <begin position="355"/>
        <end position="385"/>
    </location>
</feature>
<feature type="signal peptide" evidence="2">
    <location>
        <begin position="1"/>
        <end position="19"/>
    </location>
</feature>
<proteinExistence type="predicted"/>
<feature type="compositionally biased region" description="Low complexity" evidence="1">
    <location>
        <begin position="241"/>
        <end position="250"/>
    </location>
</feature>
<dbReference type="STRING" id="212818.A0A0D1ZC09"/>
<dbReference type="OMA" id="TWFNHVG"/>
<feature type="region of interest" description="Disordered" evidence="1">
    <location>
        <begin position="236"/>
        <end position="318"/>
    </location>
</feature>
<dbReference type="OrthoDB" id="2342176at2759"/>
<name>A0A0D1ZC09_EXOME</name>
<dbReference type="Gene3D" id="2.70.50.70">
    <property type="match status" value="1"/>
</dbReference>
<feature type="compositionally biased region" description="Gly residues" evidence="1">
    <location>
        <begin position="276"/>
        <end position="308"/>
    </location>
</feature>
<dbReference type="GeneID" id="27324549"/>
<dbReference type="PANTHER" id="PTHR36182">
    <property type="entry name" value="PROTEIN, PUTATIVE (AFU_ORTHOLOGUE AFUA_6G10930)-RELATED"/>
    <property type="match status" value="1"/>
</dbReference>
<gene>
    <name evidence="3" type="ORF">PV10_06704</name>
</gene>
<evidence type="ECO:0000313" key="4">
    <source>
        <dbReference type="Proteomes" id="UP000054302"/>
    </source>
</evidence>
<sequence length="450" mass="44574">MLANMNVAAVATFFLALEANCHMLMRSPVPYGKSSLNNSPLDASGSDFPCKQRPGVYDAEGAQNIMAIGESQTLSFTGSAVHGGGSCQVSLTTDLQPTKDSKWMVIKSIEGGCPANVPGNLPADPNGTGASTFQFSIPNGIAPGEYTLAWTWFNKVGNREMYMNCAPATVVASKKRWAPAPKISKRQSSFPDLFVANLASINTCTTPESFDYIFPNPGAVVESVGAGPFTQLACGAGGGNTTPQQPTGASANGGGASAPTGTAGNGGGASAPTGTAGNGGGSPVATGAPGGSPGGFRGGPGGSGGSPNGGSPTFAYGPGAPAATQPAVFASDAAPIATDALSVIPVTVTGEAAPVATDSTPAPVAPDNSGNSSGSTTPDSSGSCTDGDWDCAADGGSFKRCVAGGTWSVSMNMAAGLVCTPGVSSTLDMKAIPVKRSHSHAMRHIFGSTH</sequence>
<organism evidence="3 4">
    <name type="scientific">Exophiala mesophila</name>
    <name type="common">Black yeast-like fungus</name>
    <dbReference type="NCBI Taxonomy" id="212818"/>
    <lineage>
        <taxon>Eukaryota</taxon>
        <taxon>Fungi</taxon>
        <taxon>Dikarya</taxon>
        <taxon>Ascomycota</taxon>
        <taxon>Pezizomycotina</taxon>
        <taxon>Eurotiomycetes</taxon>
        <taxon>Chaetothyriomycetidae</taxon>
        <taxon>Chaetothyriales</taxon>
        <taxon>Herpotrichiellaceae</taxon>
        <taxon>Exophiala</taxon>
    </lineage>
</organism>
<evidence type="ECO:0008006" key="5">
    <source>
        <dbReference type="Google" id="ProtNLM"/>
    </source>
</evidence>
<reference evidence="3 4" key="1">
    <citation type="submission" date="2015-01" db="EMBL/GenBank/DDBJ databases">
        <title>The Genome Sequence of Exophiala mesophila CBS40295.</title>
        <authorList>
            <consortium name="The Broad Institute Genomics Platform"/>
            <person name="Cuomo C."/>
            <person name="de Hoog S."/>
            <person name="Gorbushina A."/>
            <person name="Stielow B."/>
            <person name="Teixiera M."/>
            <person name="Abouelleil A."/>
            <person name="Chapman S.B."/>
            <person name="Priest M."/>
            <person name="Young S.K."/>
            <person name="Wortman J."/>
            <person name="Nusbaum C."/>
            <person name="Birren B."/>
        </authorList>
    </citation>
    <scope>NUCLEOTIDE SEQUENCE [LARGE SCALE GENOMIC DNA]</scope>
    <source>
        <strain evidence="3 4">CBS 40295</strain>
    </source>
</reference>
<evidence type="ECO:0000313" key="3">
    <source>
        <dbReference type="EMBL" id="KIV92247.1"/>
    </source>
</evidence>
<evidence type="ECO:0000256" key="1">
    <source>
        <dbReference type="SAM" id="MobiDB-lite"/>
    </source>
</evidence>
<dbReference type="RefSeq" id="XP_016223821.1">
    <property type="nucleotide sequence ID" value="XM_016371528.1"/>
</dbReference>
<dbReference type="AlphaFoldDB" id="A0A0D1ZC09"/>
<dbReference type="VEuPathDB" id="FungiDB:PV10_06704"/>
<feature type="compositionally biased region" description="Low complexity" evidence="1">
    <location>
        <begin position="366"/>
        <end position="385"/>
    </location>
</feature>
<dbReference type="EMBL" id="KN847523">
    <property type="protein sequence ID" value="KIV92247.1"/>
    <property type="molecule type" value="Genomic_DNA"/>
</dbReference>